<dbReference type="Proteomes" id="UP000623129">
    <property type="component" value="Unassembled WGS sequence"/>
</dbReference>
<comment type="similarity">
    <text evidence="2 6">Belongs to the methyltransferase superfamily.</text>
</comment>
<feature type="transmembrane region" description="Helical" evidence="6">
    <location>
        <begin position="20"/>
        <end position="42"/>
    </location>
</feature>
<keyword evidence="3 6" id="KW-0489">Methyltransferase</keyword>
<evidence type="ECO:0000256" key="2">
    <source>
        <dbReference type="ARBA" id="ARBA00008361"/>
    </source>
</evidence>
<dbReference type="GO" id="GO:0032259">
    <property type="term" value="P:methylation"/>
    <property type="evidence" value="ECO:0007669"/>
    <property type="project" value="UniProtKB-KW"/>
</dbReference>
<gene>
    <name evidence="7" type="ORF">FCM35_KLT13612</name>
</gene>
<dbReference type="GO" id="GO:0005802">
    <property type="term" value="C:trans-Golgi network"/>
    <property type="evidence" value="ECO:0007669"/>
    <property type="project" value="TreeGrafter"/>
</dbReference>
<dbReference type="GO" id="GO:0016020">
    <property type="term" value="C:membrane"/>
    <property type="evidence" value="ECO:0007669"/>
    <property type="project" value="UniProtKB-SubCell"/>
</dbReference>
<evidence type="ECO:0000256" key="4">
    <source>
        <dbReference type="ARBA" id="ARBA00022968"/>
    </source>
</evidence>
<protein>
    <recommendedName>
        <fullName evidence="6">Methyltransferase</fullName>
        <ecNumber evidence="6">2.1.1.-</ecNumber>
    </recommendedName>
</protein>
<dbReference type="Pfam" id="PF03141">
    <property type="entry name" value="Methyltransf_29"/>
    <property type="match status" value="1"/>
</dbReference>
<evidence type="ECO:0000256" key="3">
    <source>
        <dbReference type="ARBA" id="ARBA00022603"/>
    </source>
</evidence>
<keyword evidence="4 6" id="KW-0735">Signal-anchor</keyword>
<evidence type="ECO:0000256" key="6">
    <source>
        <dbReference type="RuleBase" id="RU366043"/>
    </source>
</evidence>
<dbReference type="EMBL" id="SWLB01000025">
    <property type="protein sequence ID" value="KAF3322471.1"/>
    <property type="molecule type" value="Genomic_DNA"/>
</dbReference>
<keyword evidence="6" id="KW-0812">Transmembrane</keyword>
<dbReference type="PANTHER" id="PTHR10108">
    <property type="entry name" value="SAM-DEPENDENT METHYLTRANSFERASE"/>
    <property type="match status" value="1"/>
</dbReference>
<evidence type="ECO:0000313" key="8">
    <source>
        <dbReference type="Proteomes" id="UP000623129"/>
    </source>
</evidence>
<dbReference type="SUPFAM" id="SSF53335">
    <property type="entry name" value="S-adenosyl-L-methionine-dependent methyltransferases"/>
    <property type="match status" value="2"/>
</dbReference>
<dbReference type="Gene3D" id="3.40.50.150">
    <property type="entry name" value="Vaccinia Virus protein VP39"/>
    <property type="match status" value="1"/>
</dbReference>
<keyword evidence="8" id="KW-1185">Reference proteome</keyword>
<dbReference type="OrthoDB" id="2013972at2759"/>
<keyword evidence="6" id="KW-1133">Transmembrane helix</keyword>
<evidence type="ECO:0000313" key="7">
    <source>
        <dbReference type="EMBL" id="KAF3322471.1"/>
    </source>
</evidence>
<accession>A0A833QHF5</accession>
<keyword evidence="6" id="KW-0325">Glycoprotein</keyword>
<dbReference type="PANTHER" id="PTHR10108:SF763">
    <property type="entry name" value="PECTIN METHYLTRANSFERASE QUA3-RELATED"/>
    <property type="match status" value="1"/>
</dbReference>
<sequence length="591" mass="66346">MGHINLPPPRRSPPRPWTLLDIAAFSLFAASLFLLLLILTPLGDHLAESGRRSLATESSPLRTSVISAVDSPSGGSGRVSVGVCPTEDVDYMPCEDPKRSSHFSRDMNFYRERHCPLTGETPLCLVPPPKGYRIPVPWPDSLHKIWHDNMPYGKIAERKGHQGWMKQEGSYFIFPGGGTMFPDGAEQYIAKLGQFIPIKSGLIRTALDMGCGVASFGGYMLKENIITMSFAPRDSHKSQIQFALERGIPAFVAMLGTRRLPFSAHSFDLVHCSRCLIPFTAYNGTYLIEVNRLLRPGGYLVISGPPVQWAKQEKEWADLQKLASGLCYELITVDGNTAIWKKPREPSCRELGKYFCPVANHDDSSEAWYYKLKSCVTQGTLTVEISMNNLPNWPERLSNPSPRIPLMQTGANVFEADTRRWGRRVAYYKNSLNIRLGTPHVRNVMDMNAFYGGFAAALINDPVWVMNVVPAKKPLTLDVIYDRGLIGVYHDWCEAFSTYPRTYDLLHVSGISSLIRDSSSGHTRCHLVDVLVEMDRILRPEGTVIIRDGPDVINKITSIAHTIRWTTEVYENEPESNKGEKILVTKKTFWK</sequence>
<evidence type="ECO:0000256" key="5">
    <source>
        <dbReference type="ARBA" id="ARBA00037847"/>
    </source>
</evidence>
<dbReference type="GO" id="GO:0005768">
    <property type="term" value="C:endosome"/>
    <property type="evidence" value="ECO:0007669"/>
    <property type="project" value="TreeGrafter"/>
</dbReference>
<evidence type="ECO:0000256" key="1">
    <source>
        <dbReference type="ARBA" id="ARBA00004606"/>
    </source>
</evidence>
<comment type="subcellular location">
    <subcellularLocation>
        <location evidence="5">Endomembrane system</location>
        <topology evidence="5">Single-pass membrane protein</topology>
    </subcellularLocation>
    <subcellularLocation>
        <location evidence="1 6">Membrane</location>
        <topology evidence="1 6">Single-pass type II membrane protein</topology>
    </subcellularLocation>
</comment>
<keyword evidence="6 7" id="KW-0808">Transferase</keyword>
<organism evidence="7 8">
    <name type="scientific">Carex littledalei</name>
    <dbReference type="NCBI Taxonomy" id="544730"/>
    <lineage>
        <taxon>Eukaryota</taxon>
        <taxon>Viridiplantae</taxon>
        <taxon>Streptophyta</taxon>
        <taxon>Embryophyta</taxon>
        <taxon>Tracheophyta</taxon>
        <taxon>Spermatophyta</taxon>
        <taxon>Magnoliopsida</taxon>
        <taxon>Liliopsida</taxon>
        <taxon>Poales</taxon>
        <taxon>Cyperaceae</taxon>
        <taxon>Cyperoideae</taxon>
        <taxon>Cariceae</taxon>
        <taxon>Carex</taxon>
        <taxon>Carex subgen. Euthyceras</taxon>
    </lineage>
</organism>
<dbReference type="InterPro" id="IPR004159">
    <property type="entry name" value="Put_SAM_MeTrfase"/>
</dbReference>
<keyword evidence="6" id="KW-0472">Membrane</keyword>
<dbReference type="AlphaFoldDB" id="A0A833QHF5"/>
<proteinExistence type="inferred from homology"/>
<dbReference type="EC" id="2.1.1.-" evidence="6"/>
<dbReference type="GO" id="GO:0008757">
    <property type="term" value="F:S-adenosylmethionine-dependent methyltransferase activity"/>
    <property type="evidence" value="ECO:0007669"/>
    <property type="project" value="TreeGrafter"/>
</dbReference>
<dbReference type="FunFam" id="3.40.50.150:FF:000165">
    <property type="entry name" value="probable methyltransferase PMT13"/>
    <property type="match status" value="1"/>
</dbReference>
<reference evidence="7" key="1">
    <citation type="submission" date="2020-01" db="EMBL/GenBank/DDBJ databases">
        <title>Genome sequence of Kobresia littledalei, the first chromosome-level genome in the family Cyperaceae.</title>
        <authorList>
            <person name="Qu G."/>
        </authorList>
    </citation>
    <scope>NUCLEOTIDE SEQUENCE</scope>
    <source>
        <strain evidence="7">C.B.Clarke</strain>
        <tissue evidence="7">Leaf</tissue>
    </source>
</reference>
<name>A0A833QHF5_9POAL</name>
<dbReference type="InterPro" id="IPR029063">
    <property type="entry name" value="SAM-dependent_MTases_sf"/>
</dbReference>
<comment type="caution">
    <text evidence="7">The sequence shown here is derived from an EMBL/GenBank/DDBJ whole genome shotgun (WGS) entry which is preliminary data.</text>
</comment>